<dbReference type="InterPro" id="IPR000014">
    <property type="entry name" value="PAS"/>
</dbReference>
<accession>A0ABW4XT88</accession>
<evidence type="ECO:0000256" key="3">
    <source>
        <dbReference type="ARBA" id="ARBA00029447"/>
    </source>
</evidence>
<evidence type="ECO:0000313" key="8">
    <source>
        <dbReference type="EMBL" id="MFD2097688.1"/>
    </source>
</evidence>
<keyword evidence="5" id="KW-1133">Transmembrane helix</keyword>
<dbReference type="Proteomes" id="UP001597380">
    <property type="component" value="Unassembled WGS sequence"/>
</dbReference>
<keyword evidence="2 4" id="KW-0807">Transducer</keyword>
<dbReference type="PANTHER" id="PTHR32089:SF74">
    <property type="entry name" value="METHYL-ACCEPTING CHEMOTAXIS PROTEIN AER"/>
    <property type="match status" value="1"/>
</dbReference>
<dbReference type="InterPro" id="IPR035965">
    <property type="entry name" value="PAS-like_dom_sf"/>
</dbReference>
<dbReference type="RefSeq" id="WP_345341867.1">
    <property type="nucleotide sequence ID" value="NZ_BAABLI010000032.1"/>
</dbReference>
<dbReference type="PRINTS" id="PR00260">
    <property type="entry name" value="CHEMTRNSDUCR"/>
</dbReference>
<dbReference type="Gene3D" id="3.30.450.20">
    <property type="entry name" value="PAS domain"/>
    <property type="match status" value="1"/>
</dbReference>
<evidence type="ECO:0000313" key="9">
    <source>
        <dbReference type="Proteomes" id="UP001597380"/>
    </source>
</evidence>
<feature type="transmembrane region" description="Helical" evidence="5">
    <location>
        <begin position="149"/>
        <end position="171"/>
    </location>
</feature>
<evidence type="ECO:0000259" key="6">
    <source>
        <dbReference type="PROSITE" id="PS50111"/>
    </source>
</evidence>
<protein>
    <submittedName>
        <fullName evidence="8">PAS domain-containing methyl-accepting chemotaxis protein</fullName>
    </submittedName>
</protein>
<dbReference type="SUPFAM" id="SSF55785">
    <property type="entry name" value="PYP-like sensor domain (PAS domain)"/>
    <property type="match status" value="1"/>
</dbReference>
<feature type="transmembrane region" description="Helical" evidence="5">
    <location>
        <begin position="177"/>
        <end position="195"/>
    </location>
</feature>
<organism evidence="8 9">
    <name type="scientific">Corallincola platygyrae</name>
    <dbReference type="NCBI Taxonomy" id="1193278"/>
    <lineage>
        <taxon>Bacteria</taxon>
        <taxon>Pseudomonadati</taxon>
        <taxon>Pseudomonadota</taxon>
        <taxon>Gammaproteobacteria</taxon>
        <taxon>Alteromonadales</taxon>
        <taxon>Psychromonadaceae</taxon>
        <taxon>Corallincola</taxon>
    </lineage>
</organism>
<name>A0ABW4XT88_9GAMM</name>
<keyword evidence="5" id="KW-0812">Transmembrane</keyword>
<dbReference type="SMART" id="SM00283">
    <property type="entry name" value="MA"/>
    <property type="match status" value="1"/>
</dbReference>
<proteinExistence type="inferred from homology"/>
<dbReference type="EMBL" id="JBHUHT010000028">
    <property type="protein sequence ID" value="MFD2097688.1"/>
    <property type="molecule type" value="Genomic_DNA"/>
</dbReference>
<dbReference type="InterPro" id="IPR004090">
    <property type="entry name" value="Chemotax_Me-accpt_rcpt"/>
</dbReference>
<evidence type="ECO:0000256" key="2">
    <source>
        <dbReference type="ARBA" id="ARBA00023224"/>
    </source>
</evidence>
<sequence length="529" mass="57568">MRINNPVTQKEFRFTEGANILSTTNLDSTIKYANADFVDISGYDASELLGQPHNAIRHPDMPKQAFAEMWRRLKAGESWMGVVKNRRKDGDHYWVDAYATPVQGKTIEPEYQSVRVKAKDAWIERAEHIYAKLRNSDAIPRELKAGLSIGAKFSITALLAVTGAGAIGAVIGDVTTAVTTSVLGWCAVTASYFAMHRSLMKLARKGESFIDDPVARYIYTGRQDEVGQIQLMLKKLQSEPVAMAGRLNDYATNLSAASYNMEQNINSTMSDIQSQHSETDQIATAVEEMSVSINEVATNAQSTADSAQQADLKVKEGVGLVADTVSSIQQLSGEIENTAGLVDALAKESENIGSVVDVIRAIAEQTNLLALNAAIEAARAGEQGRGFAVVADEVRTLANRTHNSTEEIMEMINRLQSEAKSSAEAMMAAQQRANASVDSANLAEENMEAVSVAVTEINDMNLQIATAVEEQSAVSQEVSRNLINMKDLADEVLNDAFESSKASKNVTELANNMRELAEQYWNSKQDVLS</sequence>
<evidence type="ECO:0000259" key="7">
    <source>
        <dbReference type="PROSITE" id="PS50112"/>
    </source>
</evidence>
<reference evidence="9" key="1">
    <citation type="journal article" date="2019" name="Int. J. Syst. Evol. Microbiol.">
        <title>The Global Catalogue of Microorganisms (GCM) 10K type strain sequencing project: providing services to taxonomists for standard genome sequencing and annotation.</title>
        <authorList>
            <consortium name="The Broad Institute Genomics Platform"/>
            <consortium name="The Broad Institute Genome Sequencing Center for Infectious Disease"/>
            <person name="Wu L."/>
            <person name="Ma J."/>
        </authorList>
    </citation>
    <scope>NUCLEOTIDE SEQUENCE [LARGE SCALE GENOMIC DNA]</scope>
    <source>
        <strain evidence="9">CGMCC 1.10992</strain>
    </source>
</reference>
<dbReference type="CDD" id="cd00130">
    <property type="entry name" value="PAS"/>
    <property type="match status" value="1"/>
</dbReference>
<dbReference type="InterPro" id="IPR004089">
    <property type="entry name" value="MCPsignal_dom"/>
</dbReference>
<comment type="caution">
    <text evidence="8">The sequence shown here is derived from an EMBL/GenBank/DDBJ whole genome shotgun (WGS) entry which is preliminary data.</text>
</comment>
<comment type="similarity">
    <text evidence="3">Belongs to the methyl-accepting chemotaxis (MCP) protein family.</text>
</comment>
<dbReference type="PROSITE" id="PS50111">
    <property type="entry name" value="CHEMOTAXIS_TRANSDUC_2"/>
    <property type="match status" value="1"/>
</dbReference>
<dbReference type="Pfam" id="PF08447">
    <property type="entry name" value="PAS_3"/>
    <property type="match status" value="1"/>
</dbReference>
<dbReference type="Pfam" id="PF00015">
    <property type="entry name" value="MCPsignal"/>
    <property type="match status" value="1"/>
</dbReference>
<evidence type="ECO:0000256" key="4">
    <source>
        <dbReference type="PROSITE-ProRule" id="PRU00284"/>
    </source>
</evidence>
<feature type="domain" description="Methyl-accepting transducer" evidence="6">
    <location>
        <begin position="250"/>
        <end position="486"/>
    </location>
</feature>
<gene>
    <name evidence="8" type="ORF">ACFSJ3_16990</name>
</gene>
<dbReference type="PANTHER" id="PTHR32089">
    <property type="entry name" value="METHYL-ACCEPTING CHEMOTAXIS PROTEIN MCPB"/>
    <property type="match status" value="1"/>
</dbReference>
<dbReference type="PROSITE" id="PS50112">
    <property type="entry name" value="PAS"/>
    <property type="match status" value="1"/>
</dbReference>
<dbReference type="SUPFAM" id="SSF58104">
    <property type="entry name" value="Methyl-accepting chemotaxis protein (MCP) signaling domain"/>
    <property type="match status" value="1"/>
</dbReference>
<evidence type="ECO:0000256" key="5">
    <source>
        <dbReference type="SAM" id="Phobius"/>
    </source>
</evidence>
<feature type="domain" description="PAS" evidence="7">
    <location>
        <begin position="25"/>
        <end position="60"/>
    </location>
</feature>
<keyword evidence="5" id="KW-0472">Membrane</keyword>
<comment type="subcellular location">
    <subcellularLocation>
        <location evidence="1">Membrane</location>
    </subcellularLocation>
</comment>
<dbReference type="CDD" id="cd11386">
    <property type="entry name" value="MCP_signal"/>
    <property type="match status" value="1"/>
</dbReference>
<dbReference type="NCBIfam" id="TIGR00229">
    <property type="entry name" value="sensory_box"/>
    <property type="match status" value="1"/>
</dbReference>
<evidence type="ECO:0000256" key="1">
    <source>
        <dbReference type="ARBA" id="ARBA00004370"/>
    </source>
</evidence>
<dbReference type="Gene3D" id="1.10.287.950">
    <property type="entry name" value="Methyl-accepting chemotaxis protein"/>
    <property type="match status" value="1"/>
</dbReference>
<dbReference type="InterPro" id="IPR013655">
    <property type="entry name" value="PAS_fold_3"/>
</dbReference>
<keyword evidence="9" id="KW-1185">Reference proteome</keyword>